<dbReference type="InterPro" id="IPR027256">
    <property type="entry name" value="P-typ_ATPase_IB"/>
</dbReference>
<evidence type="ECO:0000313" key="22">
    <source>
        <dbReference type="EMBL" id="PJA13878.1"/>
    </source>
</evidence>
<dbReference type="FunFam" id="3.30.70.100:FF:000005">
    <property type="entry name" value="Copper-exporting P-type ATPase A"/>
    <property type="match status" value="1"/>
</dbReference>
<feature type="transmembrane region" description="Helical" evidence="20">
    <location>
        <begin position="369"/>
        <end position="393"/>
    </location>
</feature>
<dbReference type="PROSITE" id="PS01047">
    <property type="entry name" value="HMA_1"/>
    <property type="match status" value="1"/>
</dbReference>
<evidence type="ECO:0000256" key="15">
    <source>
        <dbReference type="ARBA" id="ARBA00023008"/>
    </source>
</evidence>
<dbReference type="FunFam" id="2.70.150.10:FF:000020">
    <property type="entry name" value="Copper-exporting P-type ATPase A"/>
    <property type="match status" value="1"/>
</dbReference>
<evidence type="ECO:0000256" key="6">
    <source>
        <dbReference type="ARBA" id="ARBA00022553"/>
    </source>
</evidence>
<dbReference type="InterPro" id="IPR017969">
    <property type="entry name" value="Heavy-metal-associated_CS"/>
</dbReference>
<dbReference type="GO" id="GO:0043682">
    <property type="term" value="F:P-type divalent copper transporter activity"/>
    <property type="evidence" value="ECO:0007669"/>
    <property type="project" value="TreeGrafter"/>
</dbReference>
<feature type="transmembrane region" description="Helical" evidence="20">
    <location>
        <begin position="745"/>
        <end position="763"/>
    </location>
</feature>
<keyword evidence="5 20" id="KW-1003">Cell membrane</keyword>
<dbReference type="NCBIfam" id="TIGR01494">
    <property type="entry name" value="ATPase_P-type"/>
    <property type="match status" value="1"/>
</dbReference>
<feature type="transmembrane region" description="Helical" evidence="20">
    <location>
        <begin position="213"/>
        <end position="232"/>
    </location>
</feature>
<dbReference type="CDD" id="cd02094">
    <property type="entry name" value="P-type_ATPase_Cu-like"/>
    <property type="match status" value="1"/>
</dbReference>
<comment type="subcellular location">
    <subcellularLocation>
        <location evidence="1">Cell membrane</location>
        <topology evidence="1">Multi-pass membrane protein</topology>
    </subcellularLocation>
</comment>
<dbReference type="PROSITE" id="PS00154">
    <property type="entry name" value="ATPASE_E1_E2"/>
    <property type="match status" value="1"/>
</dbReference>
<dbReference type="EMBL" id="PFQB01000072">
    <property type="protein sequence ID" value="PJA13878.1"/>
    <property type="molecule type" value="Genomic_DNA"/>
</dbReference>
<dbReference type="Gene3D" id="3.40.50.1000">
    <property type="entry name" value="HAD superfamily/HAD-like"/>
    <property type="match status" value="1"/>
</dbReference>
<keyword evidence="17 20" id="KW-0472">Membrane</keyword>
<dbReference type="InterPro" id="IPR036163">
    <property type="entry name" value="HMA_dom_sf"/>
</dbReference>
<dbReference type="GO" id="GO:0055070">
    <property type="term" value="P:copper ion homeostasis"/>
    <property type="evidence" value="ECO:0007669"/>
    <property type="project" value="TreeGrafter"/>
</dbReference>
<dbReference type="GO" id="GO:0140581">
    <property type="term" value="F:P-type monovalent copper transporter activity"/>
    <property type="evidence" value="ECO:0007669"/>
    <property type="project" value="UniProtKB-EC"/>
</dbReference>
<dbReference type="InterPro" id="IPR023214">
    <property type="entry name" value="HAD_sf"/>
</dbReference>
<accession>A0A2M7W1V7</accession>
<dbReference type="GO" id="GO:0005886">
    <property type="term" value="C:plasma membrane"/>
    <property type="evidence" value="ECO:0007669"/>
    <property type="project" value="UniProtKB-SubCell"/>
</dbReference>
<dbReference type="NCBIfam" id="TIGR01525">
    <property type="entry name" value="ATPase-IB_hvy"/>
    <property type="match status" value="1"/>
</dbReference>
<keyword evidence="14 20" id="KW-1133">Transmembrane helix</keyword>
<evidence type="ECO:0000259" key="21">
    <source>
        <dbReference type="PROSITE" id="PS50846"/>
    </source>
</evidence>
<keyword evidence="15" id="KW-0186">Copper</keyword>
<evidence type="ECO:0000256" key="14">
    <source>
        <dbReference type="ARBA" id="ARBA00022989"/>
    </source>
</evidence>
<dbReference type="Gene3D" id="3.40.1110.10">
    <property type="entry name" value="Calcium-transporting ATPase, cytoplasmic domain N"/>
    <property type="match status" value="1"/>
</dbReference>
<reference evidence="23" key="1">
    <citation type="submission" date="2017-09" db="EMBL/GenBank/DDBJ databases">
        <title>Depth-based differentiation of microbial function through sediment-hosted aquifers and enrichment of novel symbionts in the deep terrestrial subsurface.</title>
        <authorList>
            <person name="Probst A.J."/>
            <person name="Ladd B."/>
            <person name="Jarett J.K."/>
            <person name="Geller-Mcgrath D.E."/>
            <person name="Sieber C.M.K."/>
            <person name="Emerson J.B."/>
            <person name="Anantharaman K."/>
            <person name="Thomas B.C."/>
            <person name="Malmstrom R."/>
            <person name="Stieglmeier M."/>
            <person name="Klingl A."/>
            <person name="Woyke T."/>
            <person name="Ryan C.M."/>
            <person name="Banfield J.F."/>
        </authorList>
    </citation>
    <scope>NUCLEOTIDE SEQUENCE [LARGE SCALE GENOMIC DNA]</scope>
</reference>
<evidence type="ECO:0000256" key="18">
    <source>
        <dbReference type="ARBA" id="ARBA00033239"/>
    </source>
</evidence>
<dbReference type="SFLD" id="SFLDG00002">
    <property type="entry name" value="C1.7:_P-type_atpase_like"/>
    <property type="match status" value="1"/>
</dbReference>
<evidence type="ECO:0000256" key="13">
    <source>
        <dbReference type="ARBA" id="ARBA00022967"/>
    </source>
</evidence>
<feature type="transmembrane region" description="Helical" evidence="20">
    <location>
        <begin position="716"/>
        <end position="739"/>
    </location>
</feature>
<evidence type="ECO:0000256" key="3">
    <source>
        <dbReference type="ARBA" id="ARBA00012517"/>
    </source>
</evidence>
<dbReference type="PRINTS" id="PR00119">
    <property type="entry name" value="CATATPASE"/>
</dbReference>
<evidence type="ECO:0000256" key="19">
    <source>
        <dbReference type="ARBA" id="ARBA00049289"/>
    </source>
</evidence>
<dbReference type="SUPFAM" id="SSF81665">
    <property type="entry name" value="Calcium ATPase, transmembrane domain M"/>
    <property type="match status" value="1"/>
</dbReference>
<dbReference type="Pfam" id="PF00403">
    <property type="entry name" value="HMA"/>
    <property type="match status" value="1"/>
</dbReference>
<dbReference type="NCBIfam" id="TIGR01511">
    <property type="entry name" value="ATPase-IB1_Cu"/>
    <property type="match status" value="1"/>
</dbReference>
<dbReference type="SUPFAM" id="SSF56784">
    <property type="entry name" value="HAD-like"/>
    <property type="match status" value="1"/>
</dbReference>
<feature type="transmembrane region" description="Helical" evidence="20">
    <location>
        <begin position="149"/>
        <end position="170"/>
    </location>
</feature>
<keyword evidence="10" id="KW-0187">Copper transport</keyword>
<evidence type="ECO:0000256" key="10">
    <source>
        <dbReference type="ARBA" id="ARBA00022796"/>
    </source>
</evidence>
<dbReference type="AlphaFoldDB" id="A0A2M7W1V7"/>
<feature type="transmembrane region" description="Helical" evidence="20">
    <location>
        <begin position="182"/>
        <end position="201"/>
    </location>
</feature>
<gene>
    <name evidence="22" type="ORF">COX64_02675</name>
</gene>
<keyword evidence="7 20" id="KW-0812">Transmembrane</keyword>
<evidence type="ECO:0000256" key="11">
    <source>
        <dbReference type="ARBA" id="ARBA00022840"/>
    </source>
</evidence>
<dbReference type="SFLD" id="SFLDF00027">
    <property type="entry name" value="p-type_atpase"/>
    <property type="match status" value="1"/>
</dbReference>
<evidence type="ECO:0000256" key="9">
    <source>
        <dbReference type="ARBA" id="ARBA00022741"/>
    </source>
</evidence>
<dbReference type="Gene3D" id="3.30.70.100">
    <property type="match status" value="1"/>
</dbReference>
<organism evidence="22 23">
    <name type="scientific">Candidatus Dojkabacteria bacterium CG_4_10_14_0_2_um_filter_Dojkabacteria_WS6_41_15</name>
    <dbReference type="NCBI Taxonomy" id="2014249"/>
    <lineage>
        <taxon>Bacteria</taxon>
        <taxon>Candidatus Dojkabacteria</taxon>
    </lineage>
</organism>
<keyword evidence="13" id="KW-1278">Translocase</keyword>
<dbReference type="InterPro" id="IPR036412">
    <property type="entry name" value="HAD-like_sf"/>
</dbReference>
<proteinExistence type="inferred from homology"/>
<protein>
    <recommendedName>
        <fullName evidence="3">P-type Cu(+) transporter</fullName>
        <ecNumber evidence="3">7.2.2.8</ecNumber>
    </recommendedName>
    <alternativeName>
        <fullName evidence="18">Cu(+)-exporting ATPase</fullName>
    </alternativeName>
</protein>
<dbReference type="InterPro" id="IPR001757">
    <property type="entry name" value="P_typ_ATPase"/>
</dbReference>
<keyword evidence="6" id="KW-0597">Phosphoprotein</keyword>
<dbReference type="SUPFAM" id="SSF81653">
    <property type="entry name" value="Calcium ATPase, transduction domain A"/>
    <property type="match status" value="1"/>
</dbReference>
<dbReference type="InterPro" id="IPR023299">
    <property type="entry name" value="ATPase_P-typ_cyto_dom_N"/>
</dbReference>
<keyword evidence="4" id="KW-0813">Transport</keyword>
<keyword evidence="11 20" id="KW-0067">ATP-binding</keyword>
<evidence type="ECO:0000256" key="7">
    <source>
        <dbReference type="ARBA" id="ARBA00022692"/>
    </source>
</evidence>
<evidence type="ECO:0000256" key="12">
    <source>
        <dbReference type="ARBA" id="ARBA00022842"/>
    </source>
</evidence>
<keyword evidence="8 20" id="KW-0479">Metal-binding</keyword>
<dbReference type="SFLD" id="SFLDS00003">
    <property type="entry name" value="Haloacid_Dehalogenase"/>
    <property type="match status" value="1"/>
</dbReference>
<evidence type="ECO:0000313" key="23">
    <source>
        <dbReference type="Proteomes" id="UP000228952"/>
    </source>
</evidence>
<evidence type="ECO:0000256" key="20">
    <source>
        <dbReference type="RuleBase" id="RU362081"/>
    </source>
</evidence>
<dbReference type="GO" id="GO:0016887">
    <property type="term" value="F:ATP hydrolysis activity"/>
    <property type="evidence" value="ECO:0007669"/>
    <property type="project" value="InterPro"/>
</dbReference>
<dbReference type="InterPro" id="IPR044492">
    <property type="entry name" value="P_typ_ATPase_HD_dom"/>
</dbReference>
<dbReference type="InterPro" id="IPR008250">
    <property type="entry name" value="ATPase_P-typ_transduc_dom_A_sf"/>
</dbReference>
<evidence type="ECO:0000256" key="1">
    <source>
        <dbReference type="ARBA" id="ARBA00004651"/>
    </source>
</evidence>
<name>A0A2M7W1V7_9BACT</name>
<dbReference type="GO" id="GO:0005524">
    <property type="term" value="F:ATP binding"/>
    <property type="evidence" value="ECO:0007669"/>
    <property type="project" value="UniProtKB-UniRule"/>
</dbReference>
<dbReference type="Pfam" id="PF00702">
    <property type="entry name" value="Hydrolase"/>
    <property type="match status" value="1"/>
</dbReference>
<evidence type="ECO:0000256" key="5">
    <source>
        <dbReference type="ARBA" id="ARBA00022475"/>
    </source>
</evidence>
<dbReference type="PRINTS" id="PR00943">
    <property type="entry name" value="CUATPASE"/>
</dbReference>
<dbReference type="GO" id="GO:0005507">
    <property type="term" value="F:copper ion binding"/>
    <property type="evidence" value="ECO:0007669"/>
    <property type="project" value="TreeGrafter"/>
</dbReference>
<dbReference type="PANTHER" id="PTHR43520">
    <property type="entry name" value="ATP7, ISOFORM B"/>
    <property type="match status" value="1"/>
</dbReference>
<dbReference type="EC" id="7.2.2.8" evidence="3"/>
<evidence type="ECO:0000256" key="17">
    <source>
        <dbReference type="ARBA" id="ARBA00023136"/>
    </source>
</evidence>
<comment type="caution">
    <text evidence="22">The sequence shown here is derived from an EMBL/GenBank/DDBJ whole genome shotgun (WGS) entry which is preliminary data.</text>
</comment>
<dbReference type="InterPro" id="IPR018303">
    <property type="entry name" value="ATPase_P-typ_P_site"/>
</dbReference>
<evidence type="ECO:0000256" key="8">
    <source>
        <dbReference type="ARBA" id="ARBA00022723"/>
    </source>
</evidence>
<comment type="catalytic activity">
    <reaction evidence="19">
        <text>Cu(+)(in) + ATP + H2O = Cu(+)(out) + ADP + phosphate + H(+)</text>
        <dbReference type="Rhea" id="RHEA:25792"/>
        <dbReference type="ChEBI" id="CHEBI:15377"/>
        <dbReference type="ChEBI" id="CHEBI:15378"/>
        <dbReference type="ChEBI" id="CHEBI:30616"/>
        <dbReference type="ChEBI" id="CHEBI:43474"/>
        <dbReference type="ChEBI" id="CHEBI:49552"/>
        <dbReference type="ChEBI" id="CHEBI:456216"/>
        <dbReference type="EC" id="7.2.2.8"/>
    </reaction>
</comment>
<feature type="transmembrane region" description="Helical" evidence="20">
    <location>
        <begin position="405"/>
        <end position="431"/>
    </location>
</feature>
<dbReference type="InterPro" id="IPR059000">
    <property type="entry name" value="ATPase_P-type_domA"/>
</dbReference>
<dbReference type="Pfam" id="PF00122">
    <property type="entry name" value="E1-E2_ATPase"/>
    <property type="match status" value="1"/>
</dbReference>
<dbReference type="Proteomes" id="UP000228952">
    <property type="component" value="Unassembled WGS sequence"/>
</dbReference>
<keyword evidence="12" id="KW-0460">Magnesium</keyword>
<feature type="domain" description="HMA" evidence="21">
    <location>
        <begin position="2"/>
        <end position="68"/>
    </location>
</feature>
<dbReference type="InterPro" id="IPR023298">
    <property type="entry name" value="ATPase_P-typ_TM_dom_sf"/>
</dbReference>
<evidence type="ECO:0000256" key="16">
    <source>
        <dbReference type="ARBA" id="ARBA00023065"/>
    </source>
</evidence>
<feature type="transmembrane region" description="Helical" evidence="20">
    <location>
        <begin position="109"/>
        <end position="129"/>
    </location>
</feature>
<dbReference type="PANTHER" id="PTHR43520:SF8">
    <property type="entry name" value="P-TYPE CU(+) TRANSPORTER"/>
    <property type="match status" value="1"/>
</dbReference>
<sequence length="770" mass="82555">MEKVTIPVKGMHCASCALTIEKTLKKTDGVNSVQVNYGNERATIDYDNTSTSIDKMSEKIKPFGYELMQTPAMPASHGAMTANEHAEHLGLDQSKQEKLKELAIQKGKVTFVLPLALLVFIGMMWEIAANTFPTVVPEFMVPMDVYSKLLLILSTVVLFWIGQPFLKGIVTFVKHRVANMDTLIGIGTVTAYVYSAFVVLFPDVAKSAGLPETNYFDVSIVVIGFVVFGKYLEARSKIKTGEAIEKLMNLQAKTALVVRGDTEVEIPIEQVVEGDIVIVKPGGKIPVDGVIVEGKSSIDESMISGEPIPVDKVVGDKVIGGTINKQGVLRVKTTKIGGETLLASIIKMVEEAQGSRAPIQKVADRISGVFVPVVLVIAVLTLLIWLVIGLQFLPFSEAVTNGMLSFVGILVIACPCALGLATPTAIIVGVGKGAQNGILIKNAESLEKLHKINTLVVDKTGTITRGKPEVTDIVLANASQELKENEVLSLLAALEKNSEHPLAVAIVEKAVEEKLQLPKVETFEIIEGKGLQGEINGQAYYAGNTKLTSDLGIEYDEALITTLSKQGKTPILFAQKKTLLATIAISDKIKDESMLAVKKLHKMGIRVVMLTGDNKNTAQFIADQVGIDQIFAEVLPQEKSDKVKELQAQGLVVAMAGDGVNDAPALAQSDVGIAMGTGTDVAIESADITLLGGDISKIPQAVKLSKKTMATIKQNLFWAFIYNVIGIPVAAGVLFPLWGILLNPAFAGLAMAFSSVSVVTNSLRLRFAKI</sequence>
<dbReference type="SUPFAM" id="SSF55008">
    <property type="entry name" value="HMA, heavy metal-associated domain"/>
    <property type="match status" value="1"/>
</dbReference>
<comment type="similarity">
    <text evidence="2 20">Belongs to the cation transport ATPase (P-type) (TC 3.A.3) family. Type IB subfamily.</text>
</comment>
<dbReference type="Gene3D" id="2.70.150.10">
    <property type="entry name" value="Calcium-transporting ATPase, cytoplasmic transduction domain A"/>
    <property type="match status" value="1"/>
</dbReference>
<keyword evidence="16" id="KW-0406">Ion transport</keyword>
<evidence type="ECO:0000256" key="4">
    <source>
        <dbReference type="ARBA" id="ARBA00022448"/>
    </source>
</evidence>
<dbReference type="InterPro" id="IPR006121">
    <property type="entry name" value="HMA_dom"/>
</dbReference>
<keyword evidence="9 20" id="KW-0547">Nucleotide-binding</keyword>
<dbReference type="CDD" id="cd00371">
    <property type="entry name" value="HMA"/>
    <property type="match status" value="1"/>
</dbReference>
<dbReference type="PROSITE" id="PS50846">
    <property type="entry name" value="HMA_2"/>
    <property type="match status" value="1"/>
</dbReference>
<evidence type="ECO:0000256" key="2">
    <source>
        <dbReference type="ARBA" id="ARBA00006024"/>
    </source>
</evidence>
<dbReference type="FunFam" id="3.40.50.1000:FF:000144">
    <property type="entry name" value="copper-transporting ATPase 1 isoform X2"/>
    <property type="match status" value="1"/>
</dbReference>